<dbReference type="Gene3D" id="2.30.42.10">
    <property type="match status" value="1"/>
</dbReference>
<feature type="signal peptide" evidence="1">
    <location>
        <begin position="1"/>
        <end position="24"/>
    </location>
</feature>
<feature type="chain" id="PRO_5040851453" description="PDZ domain-containing protein" evidence="1">
    <location>
        <begin position="25"/>
        <end position="953"/>
    </location>
</feature>
<dbReference type="SUPFAM" id="SSF50156">
    <property type="entry name" value="PDZ domain-like"/>
    <property type="match status" value="2"/>
</dbReference>
<dbReference type="AlphaFoldDB" id="A0A9W8BL83"/>
<keyword evidence="1" id="KW-0732">Signal</keyword>
<dbReference type="OrthoDB" id="5552096at2759"/>
<dbReference type="PROSITE" id="PS50106">
    <property type="entry name" value="PDZ"/>
    <property type="match status" value="1"/>
</dbReference>
<gene>
    <name evidence="3" type="ORF">H4R26_001706</name>
</gene>
<dbReference type="Pfam" id="PF12812">
    <property type="entry name" value="PDZ_1"/>
    <property type="match status" value="1"/>
</dbReference>
<accession>A0A9W8BL83</accession>
<protein>
    <recommendedName>
        <fullName evidence="2">PDZ domain-containing protein</fullName>
    </recommendedName>
</protein>
<dbReference type="PANTHER" id="PTHR46366:SF1">
    <property type="entry name" value="PDZ DOMAIN-CONTAINING PROTEIN C1685.05"/>
    <property type="match status" value="1"/>
</dbReference>
<dbReference type="PANTHER" id="PTHR46366">
    <property type="entry name" value="PRO-APOPTOTIC SERINE PROTEASE NMA111"/>
    <property type="match status" value="1"/>
</dbReference>
<sequence length="953" mass="103967">MAKHRDRWSMVFELALKAVVFITSNVHVGFDTHSKSRSTATGFVVDEKLGIILSNRHVMTCAPSTHYARFENLESIPLVPWYYDPVLDFAFFRYNPRDLKRARPIAIRLAPEKAVEGLEIRVISCESGESISVSSGTIADIRRRPSCAHCNFGFHNFNTFYYVAAAGTRGGSSGAPVLDIDGNAVALNAAAIHETQQSLFLPLQNVVKALRTLQSGGTLLRGTLQTVFLYETNEALAMAKVPFDQVRELYPECALARGLLKISSIVPQSPAAGRLHLGDVVLAANGNPVVDYMSLFAVLDQNTGGRVTLTIVRDGCLASVVVEVQDLFQLTPTKLFSIGAGCTDPGSVAVFNDLSYIAATCLNVPLSGVFVAEDNPLFASAGVKQGSIITHINCRAVPSLDAFIRELALLDNERGLLVRLISKDSISTPKVCVIPRIPAVYSFDVMERHAQSGHWTTQCIRPSRAAPHQIARQSAVPLTLQEKFSVFQRVHSSIVHIRYHGLAPCGSAANLSRHGEGFVASKEHGIIVCDKTTVPSSVGAISVVVANALAIEAWVAYIDPIGCLAYLRYDPSAITADSVEEAPMRGALQALNSIRMGDDVTYIVSNSGDMPVFCKTQLDVCELVPLADLDPRREQIMNIEAVMLRDRPSHLTNAFICDEEGFLRALWVTHATADNRGQGHCAFGIDVALAMPVIERLKSRLPICLRTLNVEFSSLSYLSASVYGLSSQRLREMALAVPYKRSVLVIQKASAFTEDEDTLKANDIVLKVNDQWVDSVSKVAAFFGNSPVKILVCRAGKELTLHPRLHSVKDALVKHVVYWAGMCIEDCSSAPGGLPSWPNTGVYIVKTRTATPSQNIMWPQMITHIDDTKICSMGDFLAAVKMLSVDTSKFVTKLLESSLVMADRVPGALVKIRTVNREGVVRTFVIETDDIYYPASQLVLSQGPLPSWVLTDV</sequence>
<name>A0A9W8BL83_9FUNG</name>
<dbReference type="EMBL" id="JANBQF010000081">
    <property type="protein sequence ID" value="KAJ2005899.1"/>
    <property type="molecule type" value="Genomic_DNA"/>
</dbReference>
<proteinExistence type="predicted"/>
<dbReference type="SMART" id="SM00228">
    <property type="entry name" value="PDZ"/>
    <property type="match status" value="2"/>
</dbReference>
<evidence type="ECO:0000256" key="1">
    <source>
        <dbReference type="SAM" id="SignalP"/>
    </source>
</evidence>
<comment type="caution">
    <text evidence="3">The sequence shown here is derived from an EMBL/GenBank/DDBJ whole genome shotgun (WGS) entry which is preliminary data.</text>
</comment>
<evidence type="ECO:0000313" key="4">
    <source>
        <dbReference type="Proteomes" id="UP001150907"/>
    </source>
</evidence>
<dbReference type="InterPro" id="IPR001478">
    <property type="entry name" value="PDZ"/>
</dbReference>
<feature type="domain" description="PDZ" evidence="2">
    <location>
        <begin position="262"/>
        <end position="315"/>
    </location>
</feature>
<dbReference type="Gene3D" id="2.40.10.10">
    <property type="entry name" value="Trypsin-like serine proteases"/>
    <property type="match status" value="2"/>
</dbReference>
<reference evidence="3" key="1">
    <citation type="submission" date="2022-07" db="EMBL/GenBank/DDBJ databases">
        <title>Phylogenomic reconstructions and comparative analyses of Kickxellomycotina fungi.</title>
        <authorList>
            <person name="Reynolds N.K."/>
            <person name="Stajich J.E."/>
            <person name="Barry K."/>
            <person name="Grigoriev I.V."/>
            <person name="Crous P."/>
            <person name="Smith M.E."/>
        </authorList>
    </citation>
    <scope>NUCLEOTIDE SEQUENCE</scope>
    <source>
        <strain evidence="3">IMI 214461</strain>
    </source>
</reference>
<dbReference type="Proteomes" id="UP001150907">
    <property type="component" value="Unassembled WGS sequence"/>
</dbReference>
<dbReference type="InterPro" id="IPR036034">
    <property type="entry name" value="PDZ_sf"/>
</dbReference>
<dbReference type="InterPro" id="IPR009003">
    <property type="entry name" value="Peptidase_S1_PA"/>
</dbReference>
<dbReference type="InterPro" id="IPR043504">
    <property type="entry name" value="Peptidase_S1_PA_chymotrypsin"/>
</dbReference>
<dbReference type="SUPFAM" id="SSF50494">
    <property type="entry name" value="Trypsin-like serine proteases"/>
    <property type="match status" value="1"/>
</dbReference>
<evidence type="ECO:0000259" key="2">
    <source>
        <dbReference type="PROSITE" id="PS50106"/>
    </source>
</evidence>
<dbReference type="InterPro" id="IPR025926">
    <property type="entry name" value="PDZ-like_dom"/>
</dbReference>
<organism evidence="3 4">
    <name type="scientific">Coemansia thaxteri</name>
    <dbReference type="NCBI Taxonomy" id="2663907"/>
    <lineage>
        <taxon>Eukaryota</taxon>
        <taxon>Fungi</taxon>
        <taxon>Fungi incertae sedis</taxon>
        <taxon>Zoopagomycota</taxon>
        <taxon>Kickxellomycotina</taxon>
        <taxon>Kickxellomycetes</taxon>
        <taxon>Kickxellales</taxon>
        <taxon>Kickxellaceae</taxon>
        <taxon>Coemansia</taxon>
    </lineage>
</organism>
<dbReference type="Pfam" id="PF13365">
    <property type="entry name" value="Trypsin_2"/>
    <property type="match status" value="1"/>
</dbReference>
<evidence type="ECO:0000313" key="3">
    <source>
        <dbReference type="EMBL" id="KAJ2005899.1"/>
    </source>
</evidence>
<keyword evidence="4" id="KW-1185">Reference proteome</keyword>